<organism evidence="14 15">
    <name type="scientific">Terricaulis silvestris</name>
    <dbReference type="NCBI Taxonomy" id="2686094"/>
    <lineage>
        <taxon>Bacteria</taxon>
        <taxon>Pseudomonadati</taxon>
        <taxon>Pseudomonadota</taxon>
        <taxon>Alphaproteobacteria</taxon>
        <taxon>Caulobacterales</taxon>
        <taxon>Caulobacteraceae</taxon>
        <taxon>Terricaulis</taxon>
    </lineage>
</organism>
<keyword evidence="10" id="KW-0975">Bacterial flagellum</keyword>
<keyword evidence="8 12" id="KW-1133">Transmembrane helix</keyword>
<evidence type="ECO:0000256" key="13">
    <source>
        <dbReference type="SAM" id="SignalP"/>
    </source>
</evidence>
<keyword evidence="3 12" id="KW-0813">Transport</keyword>
<keyword evidence="4 12" id="KW-1003">Cell membrane</keyword>
<comment type="similarity">
    <text evidence="1 12">Belongs to the FliP/MopC/SpaP family.</text>
</comment>
<proteinExistence type="inferred from homology"/>
<keyword evidence="14" id="KW-0969">Cilium</keyword>
<dbReference type="Pfam" id="PF00813">
    <property type="entry name" value="FliP"/>
    <property type="match status" value="1"/>
</dbReference>
<name>A0A6I6MQG5_9CAUL</name>
<dbReference type="PROSITE" id="PS01061">
    <property type="entry name" value="FLIP_2"/>
    <property type="match status" value="1"/>
</dbReference>
<dbReference type="GO" id="GO:0009425">
    <property type="term" value="C:bacterial-type flagellum basal body"/>
    <property type="evidence" value="ECO:0007669"/>
    <property type="project" value="UniProtKB-SubCell"/>
</dbReference>
<dbReference type="NCBIfam" id="NF009438">
    <property type="entry name" value="PRK12797.1"/>
    <property type="match status" value="1"/>
</dbReference>
<evidence type="ECO:0000313" key="14">
    <source>
        <dbReference type="EMBL" id="QGZ95658.1"/>
    </source>
</evidence>
<evidence type="ECO:0000256" key="3">
    <source>
        <dbReference type="ARBA" id="ARBA00022448"/>
    </source>
</evidence>
<dbReference type="PANTHER" id="PTHR30587:SF0">
    <property type="entry name" value="FLAGELLAR BIOSYNTHETIC PROTEIN FLIP"/>
    <property type="match status" value="1"/>
</dbReference>
<sequence>MKRAILFSLFAALIVFAGGDAFAQDAAPALSINLGTGDGLTARVLQLTALITVLSLAPSIIIMTTSFVRIVVVLSLLRTAIGLQQAPPNVVIVSLSLFLTAFVMQPVWQQSYEAGIRPVMAEEIPLDEAFPRIVAPLKTFMVSQTREQDLALFIDMARLETPPASAEDTPLRILAPAFMVSELRRAFEIGFMLFVPFVIIDLVVASLLMAMGMMMMPPVTVSLPFKLIFFVLVDGWRLVAGSLIESFAAGAPPGG</sequence>
<evidence type="ECO:0000256" key="6">
    <source>
        <dbReference type="ARBA" id="ARBA00022795"/>
    </source>
</evidence>
<dbReference type="GO" id="GO:0005886">
    <property type="term" value="C:plasma membrane"/>
    <property type="evidence" value="ECO:0007669"/>
    <property type="project" value="UniProtKB-SubCell"/>
</dbReference>
<evidence type="ECO:0000256" key="8">
    <source>
        <dbReference type="ARBA" id="ARBA00022989"/>
    </source>
</evidence>
<dbReference type="GO" id="GO:0009306">
    <property type="term" value="P:protein secretion"/>
    <property type="evidence" value="ECO:0007669"/>
    <property type="project" value="UniProtKB-UniRule"/>
</dbReference>
<feature type="transmembrane region" description="Helical" evidence="12">
    <location>
        <begin position="189"/>
        <end position="211"/>
    </location>
</feature>
<dbReference type="PANTHER" id="PTHR30587">
    <property type="entry name" value="FLAGELLAR BIOSYNTHETIC PROTEIN FLIP"/>
    <property type="match status" value="1"/>
</dbReference>
<evidence type="ECO:0000256" key="10">
    <source>
        <dbReference type="ARBA" id="ARBA00023143"/>
    </source>
</evidence>
<evidence type="ECO:0000313" key="15">
    <source>
        <dbReference type="Proteomes" id="UP000431269"/>
    </source>
</evidence>
<keyword evidence="14" id="KW-0966">Cell projection</keyword>
<dbReference type="KEGG" id="tsv:DSM104635_02508"/>
<dbReference type="PRINTS" id="PR00951">
    <property type="entry name" value="FLGBIOSNFLIP"/>
</dbReference>
<dbReference type="GO" id="GO:0044781">
    <property type="term" value="P:bacterial-type flagellum organization"/>
    <property type="evidence" value="ECO:0007669"/>
    <property type="project" value="UniProtKB-UniRule"/>
</dbReference>
<dbReference type="AlphaFoldDB" id="A0A6I6MQG5"/>
<dbReference type="RefSeq" id="WP_158766503.1">
    <property type="nucleotide sequence ID" value="NZ_CP047045.1"/>
</dbReference>
<dbReference type="InterPro" id="IPR005838">
    <property type="entry name" value="T3SS_IM_P"/>
</dbReference>
<evidence type="ECO:0000256" key="4">
    <source>
        <dbReference type="ARBA" id="ARBA00022475"/>
    </source>
</evidence>
<evidence type="ECO:0000256" key="12">
    <source>
        <dbReference type="RuleBase" id="RU362069"/>
    </source>
</evidence>
<protein>
    <recommendedName>
        <fullName evidence="2 12">Flagellar biosynthetic protein FliP</fullName>
    </recommendedName>
</protein>
<feature type="transmembrane region" description="Helical" evidence="12">
    <location>
        <begin position="89"/>
        <end position="108"/>
    </location>
</feature>
<feature type="transmembrane region" description="Helical" evidence="12">
    <location>
        <begin position="47"/>
        <end position="77"/>
    </location>
</feature>
<dbReference type="PRINTS" id="PR01302">
    <property type="entry name" value="TYPE3IMPPROT"/>
</dbReference>
<reference evidence="15" key="1">
    <citation type="submission" date="2019-12" db="EMBL/GenBank/DDBJ databases">
        <title>Complete genome of Terracaulis silvestris 0127_4.</title>
        <authorList>
            <person name="Vieira S."/>
            <person name="Riedel T."/>
            <person name="Sproer C."/>
            <person name="Pascual J."/>
            <person name="Boedeker C."/>
            <person name="Overmann J."/>
        </authorList>
    </citation>
    <scope>NUCLEOTIDE SEQUENCE [LARGE SCALE GENOMIC DNA]</scope>
    <source>
        <strain evidence="15">0127_4</strain>
    </source>
</reference>
<evidence type="ECO:0000256" key="2">
    <source>
        <dbReference type="ARBA" id="ARBA00021714"/>
    </source>
</evidence>
<feature type="chain" id="PRO_5026205317" description="Flagellar biosynthetic protein FliP" evidence="13">
    <location>
        <begin position="24"/>
        <end position="255"/>
    </location>
</feature>
<keyword evidence="6 12" id="KW-1005">Bacterial flagellum biogenesis</keyword>
<keyword evidence="15" id="KW-1185">Reference proteome</keyword>
<dbReference type="Proteomes" id="UP000431269">
    <property type="component" value="Chromosome"/>
</dbReference>
<keyword evidence="5 12" id="KW-0812">Transmembrane</keyword>
<comment type="caution">
    <text evidence="12">Lacks conserved residue(s) required for the propagation of feature annotation.</text>
</comment>
<evidence type="ECO:0000256" key="9">
    <source>
        <dbReference type="ARBA" id="ARBA00023136"/>
    </source>
</evidence>
<dbReference type="PROSITE" id="PS01060">
    <property type="entry name" value="FLIP_1"/>
    <property type="match status" value="1"/>
</dbReference>
<feature type="signal peptide" evidence="13">
    <location>
        <begin position="1"/>
        <end position="23"/>
    </location>
</feature>
<keyword evidence="13" id="KW-0732">Signal</keyword>
<dbReference type="NCBIfam" id="TIGR01103">
    <property type="entry name" value="fliP"/>
    <property type="match status" value="1"/>
</dbReference>
<dbReference type="EMBL" id="CP047045">
    <property type="protein sequence ID" value="QGZ95658.1"/>
    <property type="molecule type" value="Genomic_DNA"/>
</dbReference>
<accession>A0A6I6MQG5</accession>
<evidence type="ECO:0000256" key="7">
    <source>
        <dbReference type="ARBA" id="ARBA00022927"/>
    </source>
</evidence>
<keyword evidence="7 12" id="KW-0653">Protein transport</keyword>
<evidence type="ECO:0000256" key="11">
    <source>
        <dbReference type="ARBA" id="ARBA00023225"/>
    </source>
</evidence>
<dbReference type="InterPro" id="IPR005837">
    <property type="entry name" value="FliP"/>
</dbReference>
<comment type="function">
    <text evidence="12">Plays a role in the flagellum-specific transport system.</text>
</comment>
<keyword evidence="14" id="KW-0282">Flagellum</keyword>
<keyword evidence="9 12" id="KW-0472">Membrane</keyword>
<evidence type="ECO:0000256" key="1">
    <source>
        <dbReference type="ARBA" id="ARBA00006257"/>
    </source>
</evidence>
<gene>
    <name evidence="12 14" type="primary">fliP</name>
    <name evidence="14" type="ORF">DSM104635_02508</name>
</gene>
<comment type="subcellular location">
    <subcellularLocation>
        <location evidence="12">Cell membrane</location>
        <topology evidence="12">Multi-pass membrane protein</topology>
    </subcellularLocation>
    <subcellularLocation>
        <location evidence="12">Bacterial flagellum basal body</location>
    </subcellularLocation>
</comment>
<keyword evidence="11 12" id="KW-1006">Bacterial flagellum protein export</keyword>
<evidence type="ECO:0000256" key="5">
    <source>
        <dbReference type="ARBA" id="ARBA00022692"/>
    </source>
</evidence>